<protein>
    <submittedName>
        <fullName evidence="1">Uncharacterized protein</fullName>
    </submittedName>
</protein>
<comment type="caution">
    <text evidence="1">The sequence shown here is derived from an EMBL/GenBank/DDBJ whole genome shotgun (WGS) entry which is preliminary data.</text>
</comment>
<dbReference type="Proteomes" id="UP000790377">
    <property type="component" value="Unassembled WGS sequence"/>
</dbReference>
<evidence type="ECO:0000313" key="2">
    <source>
        <dbReference type="Proteomes" id="UP000790377"/>
    </source>
</evidence>
<accession>A0ACB8ASR6</accession>
<reference evidence="1" key="1">
    <citation type="journal article" date="2021" name="New Phytol.">
        <title>Evolutionary innovations through gain and loss of genes in the ectomycorrhizal Boletales.</title>
        <authorList>
            <person name="Wu G."/>
            <person name="Miyauchi S."/>
            <person name="Morin E."/>
            <person name="Kuo A."/>
            <person name="Drula E."/>
            <person name="Varga T."/>
            <person name="Kohler A."/>
            <person name="Feng B."/>
            <person name="Cao Y."/>
            <person name="Lipzen A."/>
            <person name="Daum C."/>
            <person name="Hundley H."/>
            <person name="Pangilinan J."/>
            <person name="Johnson J."/>
            <person name="Barry K."/>
            <person name="LaButti K."/>
            <person name="Ng V."/>
            <person name="Ahrendt S."/>
            <person name="Min B."/>
            <person name="Choi I.G."/>
            <person name="Park H."/>
            <person name="Plett J.M."/>
            <person name="Magnuson J."/>
            <person name="Spatafora J.W."/>
            <person name="Nagy L.G."/>
            <person name="Henrissat B."/>
            <person name="Grigoriev I.V."/>
            <person name="Yang Z.L."/>
            <person name="Xu J."/>
            <person name="Martin F.M."/>
        </authorList>
    </citation>
    <scope>NUCLEOTIDE SEQUENCE</scope>
    <source>
        <strain evidence="1">ATCC 28755</strain>
    </source>
</reference>
<evidence type="ECO:0000313" key="1">
    <source>
        <dbReference type="EMBL" id="KAH7916641.1"/>
    </source>
</evidence>
<organism evidence="1 2">
    <name type="scientific">Hygrophoropsis aurantiaca</name>
    <dbReference type="NCBI Taxonomy" id="72124"/>
    <lineage>
        <taxon>Eukaryota</taxon>
        <taxon>Fungi</taxon>
        <taxon>Dikarya</taxon>
        <taxon>Basidiomycota</taxon>
        <taxon>Agaricomycotina</taxon>
        <taxon>Agaricomycetes</taxon>
        <taxon>Agaricomycetidae</taxon>
        <taxon>Boletales</taxon>
        <taxon>Coniophorineae</taxon>
        <taxon>Hygrophoropsidaceae</taxon>
        <taxon>Hygrophoropsis</taxon>
    </lineage>
</organism>
<proteinExistence type="predicted"/>
<name>A0ACB8ASR6_9AGAM</name>
<gene>
    <name evidence="1" type="ORF">BJ138DRAFT_1138846</name>
</gene>
<keyword evidence="2" id="KW-1185">Reference proteome</keyword>
<dbReference type="EMBL" id="MU267589">
    <property type="protein sequence ID" value="KAH7916641.1"/>
    <property type="molecule type" value="Genomic_DNA"/>
</dbReference>
<sequence length="477" mass="52560">MSMTIPMDRMYPLAPRPVAIVSAPGTFPESQNGTSSMHKTPSPVRSPDDNIKSDTQTQMERSLQRTITLVIWYKPNCDPIRLNHEVTTFPLFQLSHFPALVSDLDLSPSSYIDTYNNVACHWEQHMITTVRSLETDQRLLYKIRKSLLNGIADEECHGLAEELASQATKKPRAIESTVSTSPPAFVTVATQDSLKRPATDPIEMPPNKRYFGPEGYISHPLYTMHNMSLMFPGQQMTFAQMAPPGPSHSGGELTAGISSATQYAAPSTLPNRISPNAQDQTVYSTDSESLAAQSVSTAPFPSQTHPPLKRWPNDYTVSEVAAGFREIDTIVSQTPTATQRQAFERVFGCRYVKSTVCRHRSVWRKAGADMRITYEAMGSDERAIWGEFVRRVEGRPPGKMGHDEEETMLHVLQSSASRPNVEHQEQPKESASEIPGSMPPPQITMEPAPSLTVPEATNGHISVYDPALGVGTAIPGA</sequence>